<accession>A0A9C7F6A7</accession>
<proteinExistence type="predicted"/>
<name>A0A9C7F6A7_9VIRU</name>
<keyword evidence="2" id="KW-0472">Membrane</keyword>
<feature type="region of interest" description="Disordered" evidence="1">
    <location>
        <begin position="210"/>
        <end position="269"/>
    </location>
</feature>
<evidence type="ECO:0000313" key="3">
    <source>
        <dbReference type="EMBL" id="BDT61946.1"/>
    </source>
</evidence>
<feature type="transmembrane region" description="Helical" evidence="2">
    <location>
        <begin position="6"/>
        <end position="27"/>
    </location>
</feature>
<dbReference type="EMBL" id="LC738870">
    <property type="protein sequence ID" value="BDT61946.1"/>
    <property type="molecule type" value="Genomic_DNA"/>
</dbReference>
<keyword evidence="2" id="KW-0812">Transmembrane</keyword>
<sequence>MMVHTNVTFVVSVGCFIVFVLLLYILGIRYVTNSYERILTGYKDEVTLFKNEMADYKIMAKQIWKSAKRDDGSHRCIFIIDTDSTGTEMKPKKCSYRLRDKQFTFKSTYREPVKISKISSIADIERIVNDHQPIVRKPAPNSGRHQQGIVITTHISNIYDITDLYTNEYNEFIVEIVIDQHVSKDKRGQESANMTLSLPLDLLGIWTKESSDRREGDRERESGKIDVSGENSHIAHNINVNDNIIDNGNSSSSSSSNSSSRGTIIESGDSRDGKKWIVSTAYAQGSSKDGKRNSMQFTLSDRKIDITSTADTQNKIFLNVRQKKNPNNAIEGSWTLCFLFEEL</sequence>
<keyword evidence="2" id="KW-1133">Transmembrane helix</keyword>
<organism evidence="3">
    <name type="scientific">Penaeus monodon majanivirus A</name>
    <dbReference type="NCBI Taxonomy" id="2984271"/>
    <lineage>
        <taxon>Viruses</taxon>
        <taxon>Viruses incertae sedis</taxon>
        <taxon>Naldaviricetes</taxon>
        <taxon>Nimaviridae</taxon>
    </lineage>
</organism>
<reference evidence="3" key="1">
    <citation type="submission" date="2022-10" db="EMBL/GenBank/DDBJ databases">
        <title>Genome sequences of endogenous nimaviruses in decapod crustaceans.</title>
        <authorList>
            <person name="Kawato S."/>
            <person name="Nozaki R."/>
            <person name="Kondo H."/>
            <person name="Hirono I."/>
        </authorList>
    </citation>
    <scope>NUCLEOTIDE SEQUENCE</scope>
    <source>
        <strain evidence="3">Mikawa2016</strain>
    </source>
</reference>
<evidence type="ECO:0000256" key="2">
    <source>
        <dbReference type="SAM" id="Phobius"/>
    </source>
</evidence>
<feature type="compositionally biased region" description="Basic and acidic residues" evidence="1">
    <location>
        <begin position="210"/>
        <end position="224"/>
    </location>
</feature>
<evidence type="ECO:0000256" key="1">
    <source>
        <dbReference type="SAM" id="MobiDB-lite"/>
    </source>
</evidence>
<protein>
    <submittedName>
        <fullName evidence="3">Uncharacterized protein</fullName>
    </submittedName>
</protein>
<feature type="compositionally biased region" description="Low complexity" evidence="1">
    <location>
        <begin position="237"/>
        <end position="260"/>
    </location>
</feature>